<feature type="domain" description="Phospholipase D-like" evidence="1">
    <location>
        <begin position="42"/>
        <end position="171"/>
    </location>
</feature>
<dbReference type="AlphaFoldDB" id="A0A173X5Y9"/>
<evidence type="ECO:0000313" key="3">
    <source>
        <dbReference type="Proteomes" id="UP000095679"/>
    </source>
</evidence>
<reference evidence="2 3" key="1">
    <citation type="submission" date="2015-09" db="EMBL/GenBank/DDBJ databases">
        <authorList>
            <consortium name="Pathogen Informatics"/>
        </authorList>
    </citation>
    <scope>NUCLEOTIDE SEQUENCE [LARGE SCALE GENOMIC DNA]</scope>
    <source>
        <strain evidence="2 3">2789STDY5834835</strain>
    </source>
</reference>
<sequence length="205" mass="23958">MAESSFAEKVNMDYARNYMEEYSTDVMTGGRNERMQLYYQLVQSLQKAESVDIIVSFLMESGVKLLLDELENALQRGAKIRILTGNYLGITQPSALYLIKSRLGDRVDLRFYNEKNRSFHLKSYMFHYVDYSELYIGSSNISKSALTSGIEWNYRFSSKKDSENYDKFFEAFQELFVHHSIVIDDVELKKYSKSWHHPAVAKDLE</sequence>
<name>A0A173X5Y9_9FIRM</name>
<dbReference type="SUPFAM" id="SSF56024">
    <property type="entry name" value="Phospholipase D/nuclease"/>
    <property type="match status" value="1"/>
</dbReference>
<dbReference type="EMBL" id="CYZL01000001">
    <property type="protein sequence ID" value="CUN47179.1"/>
    <property type="molecule type" value="Genomic_DNA"/>
</dbReference>
<gene>
    <name evidence="2" type="ORF">ERS852450_00037</name>
</gene>
<evidence type="ECO:0000259" key="1">
    <source>
        <dbReference type="Pfam" id="PF13091"/>
    </source>
</evidence>
<protein>
    <submittedName>
        <fullName evidence="2">Predicted HKD family nuclease</fullName>
    </submittedName>
</protein>
<dbReference type="CDD" id="cd09205">
    <property type="entry name" value="PLDc_N_DEXD_b3"/>
    <property type="match status" value="1"/>
</dbReference>
<accession>A0A173X5Y9</accession>
<dbReference type="InterPro" id="IPR025202">
    <property type="entry name" value="PLD-like_dom"/>
</dbReference>
<dbReference type="Proteomes" id="UP000095679">
    <property type="component" value="Unassembled WGS sequence"/>
</dbReference>
<dbReference type="Pfam" id="PF13091">
    <property type="entry name" value="PLDc_2"/>
    <property type="match status" value="1"/>
</dbReference>
<organism evidence="2 3">
    <name type="scientific">Anaerobutyricum hallii</name>
    <dbReference type="NCBI Taxonomy" id="39488"/>
    <lineage>
        <taxon>Bacteria</taxon>
        <taxon>Bacillati</taxon>
        <taxon>Bacillota</taxon>
        <taxon>Clostridia</taxon>
        <taxon>Lachnospirales</taxon>
        <taxon>Lachnospiraceae</taxon>
        <taxon>Anaerobutyricum</taxon>
    </lineage>
</organism>
<proteinExistence type="predicted"/>
<dbReference type="Gene3D" id="3.30.870.10">
    <property type="entry name" value="Endonuclease Chain A"/>
    <property type="match status" value="1"/>
</dbReference>
<evidence type="ECO:0000313" key="2">
    <source>
        <dbReference type="EMBL" id="CUN47179.1"/>
    </source>
</evidence>